<dbReference type="InterPro" id="IPR000600">
    <property type="entry name" value="ROK"/>
</dbReference>
<dbReference type="Pfam" id="PF00480">
    <property type="entry name" value="ROK"/>
    <property type="match status" value="1"/>
</dbReference>
<name>A0ABV4HZY5_9ACTN</name>
<comment type="caution">
    <text evidence="2">The sequence shown here is derived from an EMBL/GenBank/DDBJ whole genome shotgun (WGS) entry which is preliminary data.</text>
</comment>
<dbReference type="InterPro" id="IPR049874">
    <property type="entry name" value="ROK_cs"/>
</dbReference>
<reference evidence="2 3" key="1">
    <citation type="submission" date="2024-07" db="EMBL/GenBank/DDBJ databases">
        <authorList>
            <person name="Thanompreechachai J."/>
            <person name="Duangmal K."/>
        </authorList>
    </citation>
    <scope>NUCLEOTIDE SEQUENCE [LARGE SCALE GENOMIC DNA]</scope>
    <source>
        <strain evidence="2 3">TBRC 1896</strain>
    </source>
</reference>
<gene>
    <name evidence="2" type="ORF">AB2L28_06940</name>
</gene>
<dbReference type="RefSeq" id="WP_370718022.1">
    <property type="nucleotide sequence ID" value="NZ_JBGGTQ010000003.1"/>
</dbReference>
<dbReference type="SUPFAM" id="SSF53067">
    <property type="entry name" value="Actin-like ATPase domain"/>
    <property type="match status" value="1"/>
</dbReference>
<protein>
    <submittedName>
        <fullName evidence="2">ROK family protein</fullName>
    </submittedName>
</protein>
<proteinExistence type="inferred from homology"/>
<dbReference type="PANTHER" id="PTHR18964:SF149">
    <property type="entry name" value="BIFUNCTIONAL UDP-N-ACETYLGLUCOSAMINE 2-EPIMERASE_N-ACETYLMANNOSAMINE KINASE"/>
    <property type="match status" value="1"/>
</dbReference>
<dbReference type="PROSITE" id="PS01125">
    <property type="entry name" value="ROK"/>
    <property type="match status" value="1"/>
</dbReference>
<dbReference type="InterPro" id="IPR043129">
    <property type="entry name" value="ATPase_NBD"/>
</dbReference>
<evidence type="ECO:0000313" key="3">
    <source>
        <dbReference type="Proteomes" id="UP001566476"/>
    </source>
</evidence>
<accession>A0ABV4HZY5</accession>
<dbReference type="EMBL" id="JBGGTQ010000003">
    <property type="protein sequence ID" value="MEZ0491969.1"/>
    <property type="molecule type" value="Genomic_DNA"/>
</dbReference>
<dbReference type="Gene3D" id="3.30.420.40">
    <property type="match status" value="2"/>
</dbReference>
<sequence length="314" mass="31648">MQTVGVDVGGTNIEVGLVGDDHEVLGNAKRNTPVEGPGAVLDVIAELVAEVGGDPVGIGLGIPGVVHEGRALTVPNLPGWDDPVDLVEGLSDRTGLPVVLGNDGNVGLLGEWLHGAAKGHDDVLGVWLGTGVGGGLVLGGRPYLGSHGAAGEIGHVVVRDGGQLCGCGRRGCVEAYAGRRSMQTAVRALVDAGRTTTLEELRIDKGKESMTSSVWEAALANGDELAQEVFGTGVDALGVGIGAVLNVLDVDLVVIGGGLAEKLGSDLADRIEESTTPWVMRPSPDLRFCVAALGDDSGVVGAAALSRSAVIAGS</sequence>
<evidence type="ECO:0000313" key="2">
    <source>
        <dbReference type="EMBL" id="MEZ0491969.1"/>
    </source>
</evidence>
<organism evidence="2 3">
    <name type="scientific">Kineococcus mangrovi</name>
    <dbReference type="NCBI Taxonomy" id="1660183"/>
    <lineage>
        <taxon>Bacteria</taxon>
        <taxon>Bacillati</taxon>
        <taxon>Actinomycetota</taxon>
        <taxon>Actinomycetes</taxon>
        <taxon>Kineosporiales</taxon>
        <taxon>Kineosporiaceae</taxon>
        <taxon>Kineococcus</taxon>
    </lineage>
</organism>
<evidence type="ECO:0000256" key="1">
    <source>
        <dbReference type="ARBA" id="ARBA00006479"/>
    </source>
</evidence>
<dbReference type="PANTHER" id="PTHR18964">
    <property type="entry name" value="ROK (REPRESSOR, ORF, KINASE) FAMILY"/>
    <property type="match status" value="1"/>
</dbReference>
<keyword evidence="3" id="KW-1185">Reference proteome</keyword>
<dbReference type="Proteomes" id="UP001566476">
    <property type="component" value="Unassembled WGS sequence"/>
</dbReference>
<comment type="similarity">
    <text evidence="1">Belongs to the ROK (NagC/XylR) family.</text>
</comment>